<dbReference type="EMBL" id="JAAVLX010000005">
    <property type="protein sequence ID" value="NOJ41583.1"/>
    <property type="molecule type" value="Genomic_DNA"/>
</dbReference>
<name>A0A7Y4GT89_9BRAD</name>
<dbReference type="Proteomes" id="UP000544122">
    <property type="component" value="Unassembled WGS sequence"/>
</dbReference>
<comment type="caution">
    <text evidence="1">The sequence shown here is derived from an EMBL/GenBank/DDBJ whole genome shotgun (WGS) entry which is preliminary data.</text>
</comment>
<proteinExistence type="predicted"/>
<evidence type="ECO:0000313" key="1">
    <source>
        <dbReference type="EMBL" id="NOJ41583.1"/>
    </source>
</evidence>
<sequence length="55" mass="6466">MLDLSRQNTQVIRKPCEQLSFFHASRQIADQFSFGCISAELFQVLLQVFRRYAVE</sequence>
<dbReference type="AlphaFoldDB" id="A0A7Y4GT89"/>
<dbReference type="RefSeq" id="WP_171580822.1">
    <property type="nucleotide sequence ID" value="NZ_JAAVLX010000005.1"/>
</dbReference>
<keyword evidence="2" id="KW-1185">Reference proteome</keyword>
<evidence type="ECO:0000313" key="2">
    <source>
        <dbReference type="Proteomes" id="UP000544122"/>
    </source>
</evidence>
<reference evidence="1 2" key="1">
    <citation type="submission" date="2020-03" db="EMBL/GenBank/DDBJ databases">
        <title>Bradyrhizobium diversity isolated from nodules of Indigofera sp.</title>
        <authorList>
            <person name="Klepa M."/>
            <person name="Helene L."/>
            <person name="Hungria M."/>
        </authorList>
    </citation>
    <scope>NUCLEOTIDE SEQUENCE [LARGE SCALE GENOMIC DNA]</scope>
    <source>
        <strain evidence="1 2">WSM 1791</strain>
    </source>
</reference>
<organism evidence="1 2">
    <name type="scientific">Bradyrhizobium australiense</name>
    <dbReference type="NCBI Taxonomy" id="2721161"/>
    <lineage>
        <taxon>Bacteria</taxon>
        <taxon>Pseudomonadati</taxon>
        <taxon>Pseudomonadota</taxon>
        <taxon>Alphaproteobacteria</taxon>
        <taxon>Hyphomicrobiales</taxon>
        <taxon>Nitrobacteraceae</taxon>
        <taxon>Bradyrhizobium</taxon>
    </lineage>
</organism>
<accession>A0A7Y4GT89</accession>
<gene>
    <name evidence="1" type="ORF">HCN58_18685</name>
</gene>
<protein>
    <submittedName>
        <fullName evidence="1">Uncharacterized protein</fullName>
    </submittedName>
</protein>